<dbReference type="Gene3D" id="3.40.50.300">
    <property type="entry name" value="P-loop containing nucleotide triphosphate hydrolases"/>
    <property type="match status" value="1"/>
</dbReference>
<dbReference type="SUPFAM" id="SSF52540">
    <property type="entry name" value="P-loop containing nucleoside triphosphate hydrolases"/>
    <property type="match status" value="1"/>
</dbReference>
<evidence type="ECO:0000259" key="4">
    <source>
        <dbReference type="SMART" id="SM00382"/>
    </source>
</evidence>
<dbReference type="SUPFAM" id="SSF54211">
    <property type="entry name" value="Ribosomal protein S5 domain 2-like"/>
    <property type="match status" value="1"/>
</dbReference>
<dbReference type="SMART" id="SM00382">
    <property type="entry name" value="AAA"/>
    <property type="match status" value="1"/>
</dbReference>
<keyword evidence="2" id="KW-0547">Nucleotide-binding</keyword>
<dbReference type="Pfam" id="PF01078">
    <property type="entry name" value="Mg_chelatase"/>
    <property type="match status" value="1"/>
</dbReference>
<proteinExistence type="inferred from homology"/>
<evidence type="ECO:0000256" key="1">
    <source>
        <dbReference type="ARBA" id="ARBA00006354"/>
    </source>
</evidence>
<dbReference type="InterPro" id="IPR000523">
    <property type="entry name" value="Mg_chelatse_chII-like_cat_dom"/>
</dbReference>
<dbReference type="STRING" id="1120995.SAMN02745245_01907"/>
<dbReference type="InterPro" id="IPR014721">
    <property type="entry name" value="Ribsml_uS5_D2-typ_fold_subgr"/>
</dbReference>
<dbReference type="PANTHER" id="PTHR32039">
    <property type="entry name" value="MAGNESIUM-CHELATASE SUBUNIT CHLI"/>
    <property type="match status" value="1"/>
</dbReference>
<protein>
    <submittedName>
        <fullName evidence="5">Magnesium chelatase family protein</fullName>
    </submittedName>
</protein>
<dbReference type="InterPro" id="IPR025158">
    <property type="entry name" value="Mg_chelat-rel_C"/>
</dbReference>
<dbReference type="Pfam" id="PF13541">
    <property type="entry name" value="ChlI"/>
    <property type="match status" value="1"/>
</dbReference>
<dbReference type="PRINTS" id="PR01657">
    <property type="entry name" value="MCMFAMILY"/>
</dbReference>
<dbReference type="Proteomes" id="UP000184032">
    <property type="component" value="Unassembled WGS sequence"/>
</dbReference>
<evidence type="ECO:0000256" key="2">
    <source>
        <dbReference type="ARBA" id="ARBA00022741"/>
    </source>
</evidence>
<dbReference type="PANTHER" id="PTHR32039:SF7">
    <property type="entry name" value="COMPETENCE PROTEIN COMM"/>
    <property type="match status" value="1"/>
</dbReference>
<dbReference type="InterPro" id="IPR001208">
    <property type="entry name" value="MCM_dom"/>
</dbReference>
<dbReference type="EMBL" id="FQXI01000022">
    <property type="protein sequence ID" value="SHH67483.1"/>
    <property type="molecule type" value="Genomic_DNA"/>
</dbReference>
<dbReference type="AlphaFoldDB" id="A0A1M5UXR6"/>
<dbReference type="NCBIfam" id="TIGR00368">
    <property type="entry name" value="YifB family Mg chelatase-like AAA ATPase"/>
    <property type="match status" value="1"/>
</dbReference>
<evidence type="ECO:0000313" key="5">
    <source>
        <dbReference type="EMBL" id="SHH67483.1"/>
    </source>
</evidence>
<dbReference type="InterPro" id="IPR004482">
    <property type="entry name" value="Mg_chelat-rel"/>
</dbReference>
<organism evidence="5 6">
    <name type="scientific">Anaerosphaera aminiphila DSM 21120</name>
    <dbReference type="NCBI Taxonomy" id="1120995"/>
    <lineage>
        <taxon>Bacteria</taxon>
        <taxon>Bacillati</taxon>
        <taxon>Bacillota</taxon>
        <taxon>Tissierellia</taxon>
        <taxon>Tissierellales</taxon>
        <taxon>Peptoniphilaceae</taxon>
        <taxon>Anaerosphaera</taxon>
    </lineage>
</organism>
<keyword evidence="6" id="KW-1185">Reference proteome</keyword>
<evidence type="ECO:0000313" key="6">
    <source>
        <dbReference type="Proteomes" id="UP000184032"/>
    </source>
</evidence>
<comment type="similarity">
    <text evidence="1">Belongs to the Mg-chelatase subunits D/I family. ComM subfamily.</text>
</comment>
<reference evidence="5 6" key="1">
    <citation type="submission" date="2016-11" db="EMBL/GenBank/DDBJ databases">
        <authorList>
            <person name="Jaros S."/>
            <person name="Januszkiewicz K."/>
            <person name="Wedrychowicz H."/>
        </authorList>
    </citation>
    <scope>NUCLEOTIDE SEQUENCE [LARGE SCALE GENOMIC DNA]</scope>
    <source>
        <strain evidence="5 6">DSM 21120</strain>
    </source>
</reference>
<evidence type="ECO:0000256" key="3">
    <source>
        <dbReference type="ARBA" id="ARBA00022840"/>
    </source>
</evidence>
<dbReference type="RefSeq" id="WP_073185708.1">
    <property type="nucleotide sequence ID" value="NZ_FQXI01000022.1"/>
</dbReference>
<dbReference type="Gene3D" id="3.30.230.10">
    <property type="match status" value="1"/>
</dbReference>
<name>A0A1M5UXR6_9FIRM</name>
<dbReference type="OrthoDB" id="9813147at2"/>
<feature type="domain" description="AAA+ ATPase" evidence="4">
    <location>
        <begin position="209"/>
        <end position="391"/>
    </location>
</feature>
<dbReference type="InterPro" id="IPR020568">
    <property type="entry name" value="Ribosomal_Su5_D2-typ_SF"/>
</dbReference>
<dbReference type="GO" id="GO:0003677">
    <property type="term" value="F:DNA binding"/>
    <property type="evidence" value="ECO:0007669"/>
    <property type="project" value="InterPro"/>
</dbReference>
<dbReference type="Pfam" id="PF13335">
    <property type="entry name" value="Mg_chelatase_C"/>
    <property type="match status" value="1"/>
</dbReference>
<sequence>MYSCVRTGSLLGLDGELIEVEADLTNGLPKFTIVGLPDIAIKESMERVRSGIKNSSFEFPLKRITINLAPANLKKDGSQMDLAIAVAVLIANGTIVSNPEDYIFLGELSLDGGVNKITGALPMVISLREKGFKKFIIPDSNKRECAVISDVEIYPVNSLQEVVDYFNGEIKLDRYIDEYTLEETQYDIDFSDVKGQEFLKRALEVAAGGKHNLLMVGTPGSGKSMAAKRFPTILPKLKFDESIEVTKIYSIANLLSESKLITTPPFRAPHHTASAVSLIGGGRIPKPGEISLAHNGVLFLDELPEFSKQVLEVLRQPLEDNTINIARANASLSYPAKFILITAMNPCPCGYLGDKFHVCKCTMNEINRYLSKISHPLLDRIDIHVEVSPVKYDDISKEKKQETSEEIRKRVELARNIQMERFKDLDISTNAEIRENQIHKYCYLNSKCKNIMDIAFKKYKFSARTYNKILKVSRTIADLEGSKNIEEKNILEAIRYKSVDIKYWG</sequence>
<dbReference type="GO" id="GO:0005524">
    <property type="term" value="F:ATP binding"/>
    <property type="evidence" value="ECO:0007669"/>
    <property type="project" value="UniProtKB-KW"/>
</dbReference>
<dbReference type="InterPro" id="IPR003593">
    <property type="entry name" value="AAA+_ATPase"/>
</dbReference>
<gene>
    <name evidence="5" type="ORF">SAMN02745245_01907</name>
</gene>
<accession>A0A1M5UXR6</accession>
<keyword evidence="3" id="KW-0067">ATP-binding</keyword>
<dbReference type="InterPro" id="IPR045006">
    <property type="entry name" value="CHLI-like"/>
</dbReference>
<dbReference type="InterPro" id="IPR027417">
    <property type="entry name" value="P-loop_NTPase"/>
</dbReference>